<evidence type="ECO:0000256" key="11">
    <source>
        <dbReference type="RuleBase" id="RU000512"/>
    </source>
</evidence>
<dbReference type="UniPathway" id="UPA00070">
    <property type="reaction ID" value="UER00120"/>
</dbReference>
<evidence type="ECO:0000256" key="3">
    <source>
        <dbReference type="ARBA" id="ARBA00012321"/>
    </source>
</evidence>
<dbReference type="GO" id="GO:0044205">
    <property type="term" value="P:'de novo' UMP biosynthetic process"/>
    <property type="evidence" value="ECO:0007669"/>
    <property type="project" value="UniProtKB-UniPathway"/>
</dbReference>
<feature type="binding site" evidence="10">
    <location>
        <position position="65"/>
    </location>
    <ligand>
        <name>substrate</name>
    </ligand>
</feature>
<dbReference type="PANTHER" id="PTHR32119:SF2">
    <property type="entry name" value="OROTIDINE 5'-PHOSPHATE DECARBOXYLASE"/>
    <property type="match status" value="1"/>
</dbReference>
<evidence type="ECO:0000256" key="6">
    <source>
        <dbReference type="ARBA" id="ARBA00022975"/>
    </source>
</evidence>
<feature type="binding site" evidence="10">
    <location>
        <position position="206"/>
    </location>
    <ligand>
        <name>substrate</name>
    </ligand>
</feature>
<evidence type="ECO:0000256" key="10">
    <source>
        <dbReference type="PIRSR" id="PIRSR614732-2"/>
    </source>
</evidence>
<dbReference type="CDD" id="cd04725">
    <property type="entry name" value="OMP_decarboxylase_like"/>
    <property type="match status" value="1"/>
</dbReference>
<proteinExistence type="inferred from homology"/>
<dbReference type="EMBL" id="PCXL01000009">
    <property type="protein sequence ID" value="PIR38606.1"/>
    <property type="molecule type" value="Genomic_DNA"/>
</dbReference>
<dbReference type="PROSITE" id="PS00156">
    <property type="entry name" value="OMPDECASE"/>
    <property type="match status" value="1"/>
</dbReference>
<evidence type="ECO:0000313" key="13">
    <source>
        <dbReference type="EMBL" id="PIR38606.1"/>
    </source>
</evidence>
<gene>
    <name evidence="13" type="primary">pyrF</name>
    <name evidence="13" type="ORF">COV34_00825</name>
</gene>
<dbReference type="GO" id="GO:0006207">
    <property type="term" value="P:'de novo' pyrimidine nucleobase biosynthetic process"/>
    <property type="evidence" value="ECO:0007669"/>
    <property type="project" value="InterPro"/>
</dbReference>
<keyword evidence="7 11" id="KW-0456">Lyase</keyword>
<reference evidence="13 14" key="1">
    <citation type="submission" date="2017-09" db="EMBL/GenBank/DDBJ databases">
        <title>Depth-based differentiation of microbial function through sediment-hosted aquifers and enrichment of novel symbionts in the deep terrestrial subsurface.</title>
        <authorList>
            <person name="Probst A.J."/>
            <person name="Ladd B."/>
            <person name="Jarett J.K."/>
            <person name="Geller-Mcgrath D.E."/>
            <person name="Sieber C.M."/>
            <person name="Emerson J.B."/>
            <person name="Anantharaman K."/>
            <person name="Thomas B.C."/>
            <person name="Malmstrom R."/>
            <person name="Stieglmeier M."/>
            <person name="Klingl A."/>
            <person name="Woyke T."/>
            <person name="Ryan C.M."/>
            <person name="Banfield J.F."/>
        </authorList>
    </citation>
    <scope>NUCLEOTIDE SEQUENCE [LARGE SCALE GENOMIC DNA]</scope>
    <source>
        <strain evidence="13">CG10_big_fil_rev_8_21_14_0_10_42_12</strain>
    </source>
</reference>
<dbReference type="PANTHER" id="PTHR32119">
    <property type="entry name" value="OROTIDINE 5'-PHOSPHATE DECARBOXYLASE"/>
    <property type="match status" value="1"/>
</dbReference>
<comment type="caution">
    <text evidence="13">The sequence shown here is derived from an EMBL/GenBank/DDBJ whole genome shotgun (WGS) entry which is preliminary data.</text>
</comment>
<feature type="active site" description="For OMPdecase activity" evidence="9">
    <location>
        <position position="93"/>
    </location>
</feature>
<evidence type="ECO:0000256" key="2">
    <source>
        <dbReference type="ARBA" id="ARBA00004861"/>
    </source>
</evidence>
<dbReference type="Pfam" id="PF00215">
    <property type="entry name" value="OMPdecase"/>
    <property type="match status" value="1"/>
</dbReference>
<comment type="similarity">
    <text evidence="11">Belongs to the OMP decarboxylase family.</text>
</comment>
<dbReference type="InterPro" id="IPR013785">
    <property type="entry name" value="Aldolase_TIM"/>
</dbReference>
<dbReference type="InterPro" id="IPR014732">
    <property type="entry name" value="OMPdecase"/>
</dbReference>
<dbReference type="InterPro" id="IPR001754">
    <property type="entry name" value="OMPdeCOase_dom"/>
</dbReference>
<name>A0A2H0QX81_9BACT</name>
<comment type="function">
    <text evidence="1">Catalyzes the decarboxylation of orotidine 5'-monophosphate (OMP) to uridine 5'-monophosphate (UMP).</text>
</comment>
<comment type="pathway">
    <text evidence="2 11">Pyrimidine metabolism; UMP biosynthesis via de novo pathway; UMP from orotate: step 2/2.</text>
</comment>
<dbReference type="Proteomes" id="UP000231333">
    <property type="component" value="Unassembled WGS sequence"/>
</dbReference>
<feature type="binding site" evidence="10">
    <location>
        <position position="239"/>
    </location>
    <ligand>
        <name>substrate</name>
    </ligand>
</feature>
<protein>
    <recommendedName>
        <fullName evidence="4 11">Orotidine 5'-phosphate decarboxylase</fullName>
        <ecNumber evidence="3 11">4.1.1.23</ecNumber>
    </recommendedName>
</protein>
<dbReference type="InterPro" id="IPR018089">
    <property type="entry name" value="OMPdecase_AS"/>
</dbReference>
<dbReference type="AlphaFoldDB" id="A0A2H0QX81"/>
<dbReference type="SUPFAM" id="SSF51366">
    <property type="entry name" value="Ribulose-phoshate binding barrel"/>
    <property type="match status" value="1"/>
</dbReference>
<keyword evidence="6 11" id="KW-0665">Pyrimidine biosynthesis</keyword>
<evidence type="ECO:0000256" key="1">
    <source>
        <dbReference type="ARBA" id="ARBA00002356"/>
    </source>
</evidence>
<feature type="active site" description="For OMPdecase activity" evidence="9">
    <location>
        <position position="91"/>
    </location>
</feature>
<sequence length="263" mass="28778">MQKLELKPAERLIVAADFMPPEADSWVESGPYSGESTICSSKRKWVRRQVINLAQKLKGTGVYVKVNSALRACGYDLIDELHDNGLRVFADLKLYDIDTTLKIDGKLLQEAKPDMLTTVCSAGVRAMKALKAELPNTEVVGVTYLTSLGDDEALAMFMCSTTEAVERFAKVGEKAEIDGLISSPSEAEAIREKFGVLMSINTPAIRPKWALVRGDDQNIKRTMTPELAINAGADRIVVGRPITQSSDPYAAVMRTIEEIARAA</sequence>
<feature type="active site" description="For OMPdecase activity" evidence="9">
    <location>
        <position position="96"/>
    </location>
</feature>
<evidence type="ECO:0000256" key="8">
    <source>
        <dbReference type="ARBA" id="ARBA00049157"/>
    </source>
</evidence>
<accession>A0A2H0QX81</accession>
<feature type="domain" description="Orotidine 5'-phosphate decarboxylase" evidence="12">
    <location>
        <begin position="11"/>
        <end position="255"/>
    </location>
</feature>
<keyword evidence="5 11" id="KW-0210">Decarboxylase</keyword>
<dbReference type="EC" id="4.1.1.23" evidence="3 11"/>
<evidence type="ECO:0000256" key="7">
    <source>
        <dbReference type="ARBA" id="ARBA00023239"/>
    </source>
</evidence>
<evidence type="ECO:0000256" key="4">
    <source>
        <dbReference type="ARBA" id="ARBA00021923"/>
    </source>
</evidence>
<dbReference type="SMART" id="SM00934">
    <property type="entry name" value="OMPdecase"/>
    <property type="match status" value="1"/>
</dbReference>
<dbReference type="GO" id="GO:0004590">
    <property type="term" value="F:orotidine-5'-phosphate decarboxylase activity"/>
    <property type="evidence" value="ECO:0007669"/>
    <property type="project" value="UniProtKB-EC"/>
</dbReference>
<feature type="binding site" evidence="10">
    <location>
        <position position="240"/>
    </location>
    <ligand>
        <name>substrate</name>
    </ligand>
</feature>
<dbReference type="GO" id="GO:0005829">
    <property type="term" value="C:cytosol"/>
    <property type="evidence" value="ECO:0007669"/>
    <property type="project" value="TreeGrafter"/>
</dbReference>
<evidence type="ECO:0000256" key="5">
    <source>
        <dbReference type="ARBA" id="ARBA00022793"/>
    </source>
</evidence>
<evidence type="ECO:0000313" key="14">
    <source>
        <dbReference type="Proteomes" id="UP000231333"/>
    </source>
</evidence>
<feature type="binding site" evidence="10">
    <location>
        <position position="146"/>
    </location>
    <ligand>
        <name>substrate</name>
    </ligand>
</feature>
<dbReference type="NCBIfam" id="TIGR01740">
    <property type="entry name" value="pyrF"/>
    <property type="match status" value="1"/>
</dbReference>
<comment type="catalytic activity">
    <reaction evidence="8 11">
        <text>orotidine 5'-phosphate + H(+) = UMP + CO2</text>
        <dbReference type="Rhea" id="RHEA:11596"/>
        <dbReference type="ChEBI" id="CHEBI:15378"/>
        <dbReference type="ChEBI" id="CHEBI:16526"/>
        <dbReference type="ChEBI" id="CHEBI:57538"/>
        <dbReference type="ChEBI" id="CHEBI:57865"/>
        <dbReference type="EC" id="4.1.1.23"/>
    </reaction>
</comment>
<dbReference type="Gene3D" id="3.20.20.70">
    <property type="entry name" value="Aldolase class I"/>
    <property type="match status" value="1"/>
</dbReference>
<organism evidence="13 14">
    <name type="scientific">Candidatus Zambryskibacteria bacterium CG10_big_fil_rev_8_21_14_0_10_42_12</name>
    <dbReference type="NCBI Taxonomy" id="1975115"/>
    <lineage>
        <taxon>Bacteria</taxon>
        <taxon>Candidatus Zambryskiibacteriota</taxon>
    </lineage>
</organism>
<evidence type="ECO:0000256" key="9">
    <source>
        <dbReference type="PIRSR" id="PIRSR614732-1"/>
    </source>
</evidence>
<evidence type="ECO:0000259" key="12">
    <source>
        <dbReference type="SMART" id="SM00934"/>
    </source>
</evidence>
<dbReference type="InterPro" id="IPR011060">
    <property type="entry name" value="RibuloseP-bd_barrel"/>
</dbReference>